<proteinExistence type="predicted"/>
<dbReference type="HOGENOM" id="CLU_2602201_0_0_14"/>
<accession>A5IXV1</accession>
<dbReference type="AlphaFoldDB" id="A5IXV1"/>
<dbReference type="STRING" id="347257.MAG1620"/>
<gene>
    <name evidence="2" type="ordered locus">MAG1620</name>
</gene>
<dbReference type="EMBL" id="CU179680">
    <property type="protein sequence ID" value="CAL58860.1"/>
    <property type="molecule type" value="Genomic_DNA"/>
</dbReference>
<dbReference type="Proteomes" id="UP000007065">
    <property type="component" value="Chromosome"/>
</dbReference>
<dbReference type="KEGG" id="maa:MAG1620"/>
<keyword evidence="1" id="KW-0732">Signal</keyword>
<feature type="chain" id="PRO_5002683806" evidence="1">
    <location>
        <begin position="23"/>
        <end position="79"/>
    </location>
</feature>
<protein>
    <submittedName>
        <fullName evidence="2">Hypothetical potein</fullName>
    </submittedName>
</protein>
<evidence type="ECO:0000313" key="3">
    <source>
        <dbReference type="Proteomes" id="UP000007065"/>
    </source>
</evidence>
<sequence length="79" mass="9335">MKRLNTLILTPILFAPFFSVSAVLPATNNQVKLNKDSSELINWDDYKRLVKMYTPYYSKLGVWDRERVSTNKLLIQQIW</sequence>
<feature type="signal peptide" evidence="1">
    <location>
        <begin position="1"/>
        <end position="22"/>
    </location>
</feature>
<organism evidence="2 3">
    <name type="scientific">Mycoplasmopsis agalactiae (strain NCTC 10123 / CIP 59.7 / PG2)</name>
    <name type="common">Mycoplasma agalactiae</name>
    <dbReference type="NCBI Taxonomy" id="347257"/>
    <lineage>
        <taxon>Bacteria</taxon>
        <taxon>Bacillati</taxon>
        <taxon>Mycoplasmatota</taxon>
        <taxon>Mycoplasmoidales</taxon>
        <taxon>Metamycoplasmataceae</taxon>
        <taxon>Mycoplasmopsis</taxon>
    </lineage>
</organism>
<evidence type="ECO:0000256" key="1">
    <source>
        <dbReference type="SAM" id="SignalP"/>
    </source>
</evidence>
<name>A5IXV1_MYCAP</name>
<keyword evidence="3" id="KW-1185">Reference proteome</keyword>
<evidence type="ECO:0000313" key="2">
    <source>
        <dbReference type="EMBL" id="CAL58860.1"/>
    </source>
</evidence>
<reference evidence="3" key="1">
    <citation type="journal article" date="2007" name="PLoS Genet.">
        <title>Being pathogenic, plastic, and sexual while living with a nearly minimal bacterial genome.</title>
        <authorList>
            <person name="Sirand-Pugnet P."/>
            <person name="Lartigue C."/>
            <person name="Marenda M."/>
            <person name="Jacob D."/>
            <person name="Barre A."/>
            <person name="Barbe V."/>
            <person name="Schenowitz C."/>
            <person name="Mangenot S."/>
            <person name="Couloux A."/>
            <person name="Segurens B."/>
            <person name="de Daruvar A."/>
            <person name="Blanchard A."/>
            <person name="Citti C."/>
        </authorList>
    </citation>
    <scope>NUCLEOTIDE SEQUENCE [LARGE SCALE GENOMIC DNA]</scope>
    <source>
        <strain evidence="3">PG2</strain>
    </source>
</reference>